<reference evidence="2 3" key="1">
    <citation type="submission" date="2024-01" db="EMBL/GenBank/DDBJ databases">
        <authorList>
            <person name="Waweru B."/>
        </authorList>
    </citation>
    <scope>NUCLEOTIDE SEQUENCE [LARGE SCALE GENOMIC DNA]</scope>
</reference>
<dbReference type="Proteomes" id="UP001314170">
    <property type="component" value="Unassembled WGS sequence"/>
</dbReference>
<feature type="compositionally biased region" description="Basic and acidic residues" evidence="1">
    <location>
        <begin position="1"/>
        <end position="21"/>
    </location>
</feature>
<name>A0AAV1RWV7_9ROSI</name>
<organism evidence="2 3">
    <name type="scientific">Dovyalis caffra</name>
    <dbReference type="NCBI Taxonomy" id="77055"/>
    <lineage>
        <taxon>Eukaryota</taxon>
        <taxon>Viridiplantae</taxon>
        <taxon>Streptophyta</taxon>
        <taxon>Embryophyta</taxon>
        <taxon>Tracheophyta</taxon>
        <taxon>Spermatophyta</taxon>
        <taxon>Magnoliopsida</taxon>
        <taxon>eudicotyledons</taxon>
        <taxon>Gunneridae</taxon>
        <taxon>Pentapetalae</taxon>
        <taxon>rosids</taxon>
        <taxon>fabids</taxon>
        <taxon>Malpighiales</taxon>
        <taxon>Salicaceae</taxon>
        <taxon>Flacourtieae</taxon>
        <taxon>Dovyalis</taxon>
    </lineage>
</organism>
<proteinExistence type="predicted"/>
<dbReference type="EMBL" id="CAWUPB010001159">
    <property type="protein sequence ID" value="CAK7340103.1"/>
    <property type="molecule type" value="Genomic_DNA"/>
</dbReference>
<evidence type="ECO:0000313" key="2">
    <source>
        <dbReference type="EMBL" id="CAK7340103.1"/>
    </source>
</evidence>
<keyword evidence="3" id="KW-1185">Reference proteome</keyword>
<accession>A0AAV1RWV7</accession>
<evidence type="ECO:0000256" key="1">
    <source>
        <dbReference type="SAM" id="MobiDB-lite"/>
    </source>
</evidence>
<evidence type="ECO:0000313" key="3">
    <source>
        <dbReference type="Proteomes" id="UP001314170"/>
    </source>
</evidence>
<feature type="compositionally biased region" description="Basic and acidic residues" evidence="1">
    <location>
        <begin position="28"/>
        <end position="38"/>
    </location>
</feature>
<protein>
    <submittedName>
        <fullName evidence="2">Uncharacterized protein</fullName>
    </submittedName>
</protein>
<gene>
    <name evidence="2" type="ORF">DCAF_LOCUS15184</name>
</gene>
<sequence>MMDRVERQDATLAELQREQGGRKVPNARRQERQDHQYDDEQDDGDFDDHGSMVNMVITKVVGEIFGGEISVTET</sequence>
<feature type="region of interest" description="Disordered" evidence="1">
    <location>
        <begin position="1"/>
        <end position="50"/>
    </location>
</feature>
<dbReference type="AlphaFoldDB" id="A0AAV1RWV7"/>
<comment type="caution">
    <text evidence="2">The sequence shown here is derived from an EMBL/GenBank/DDBJ whole genome shotgun (WGS) entry which is preliminary data.</text>
</comment>